<proteinExistence type="predicted"/>
<dbReference type="Pfam" id="PF01408">
    <property type="entry name" value="GFO_IDH_MocA"/>
    <property type="match status" value="1"/>
</dbReference>
<sequence>MGKLKIAVVGVGHLGSVHARVYKELINCELVGVCDTDKARLKEISESLGVCGHLNYSELFGKVDAVSIATPTKSHYKVAADFLNQGIHTLVEKPFTPTLEEADSLIKIAEKNKLTLQVGHIERFNSAFSATQKIIKDPKFIECHRLSPFPNRSLDIGVVLDIMIHDIDIILGLVASPIEKIESVGVNVLTPFEDIANARITFKNGCVANLTASRVSDEPMRKIRIFQENTYISLDYKNAEAWVYRKAFLKISKESLPIEKEQPLQKELESFINCVIKGREPLVSGPVAREALKVALEIQKQIWRKNK</sequence>
<gene>
    <name evidence="3" type="ORF">COX41_01940</name>
</gene>
<dbReference type="InterPro" id="IPR051450">
    <property type="entry name" value="Gfo/Idh/MocA_Oxidoreductases"/>
</dbReference>
<feature type="domain" description="GFO/IDH/MocA-like oxidoreductase" evidence="2">
    <location>
        <begin position="152"/>
        <end position="226"/>
    </location>
</feature>
<dbReference type="InterPro" id="IPR055170">
    <property type="entry name" value="GFO_IDH_MocA-like_dom"/>
</dbReference>
<dbReference type="InterPro" id="IPR000683">
    <property type="entry name" value="Gfo/Idh/MocA-like_OxRdtase_N"/>
</dbReference>
<name>A0A2G9YM91_9BACT</name>
<evidence type="ECO:0000259" key="1">
    <source>
        <dbReference type="Pfam" id="PF01408"/>
    </source>
</evidence>
<dbReference type="Gene3D" id="3.40.50.720">
    <property type="entry name" value="NAD(P)-binding Rossmann-like Domain"/>
    <property type="match status" value="1"/>
</dbReference>
<comment type="caution">
    <text evidence="3">The sequence shown here is derived from an EMBL/GenBank/DDBJ whole genome shotgun (WGS) entry which is preliminary data.</text>
</comment>
<dbReference type="SUPFAM" id="SSF55347">
    <property type="entry name" value="Glyceraldehyde-3-phosphate dehydrogenase-like, C-terminal domain"/>
    <property type="match status" value="1"/>
</dbReference>
<evidence type="ECO:0000313" key="4">
    <source>
        <dbReference type="Proteomes" id="UP000231292"/>
    </source>
</evidence>
<feature type="domain" description="Gfo/Idh/MocA-like oxidoreductase N-terminal" evidence="1">
    <location>
        <begin position="4"/>
        <end position="120"/>
    </location>
</feature>
<organism evidence="3 4">
    <name type="scientific">Candidatus Sherwoodlollariibacterium unditelluris</name>
    <dbReference type="NCBI Taxonomy" id="1974757"/>
    <lineage>
        <taxon>Bacteria</taxon>
        <taxon>Pseudomonadati</taxon>
        <taxon>Candidatus Omnitrophota</taxon>
        <taxon>Candidatus Sherwoodlollariibacterium</taxon>
    </lineage>
</organism>
<evidence type="ECO:0000313" key="3">
    <source>
        <dbReference type="EMBL" id="PIP19621.1"/>
    </source>
</evidence>
<accession>A0A2G9YM91</accession>
<dbReference type="EMBL" id="PCRK01000037">
    <property type="protein sequence ID" value="PIP19621.1"/>
    <property type="molecule type" value="Genomic_DNA"/>
</dbReference>
<protein>
    <submittedName>
        <fullName evidence="3">Uncharacterized protein</fullName>
    </submittedName>
</protein>
<dbReference type="GO" id="GO:0000166">
    <property type="term" value="F:nucleotide binding"/>
    <property type="evidence" value="ECO:0007669"/>
    <property type="project" value="InterPro"/>
</dbReference>
<evidence type="ECO:0000259" key="2">
    <source>
        <dbReference type="Pfam" id="PF22725"/>
    </source>
</evidence>
<dbReference type="SUPFAM" id="SSF51735">
    <property type="entry name" value="NAD(P)-binding Rossmann-fold domains"/>
    <property type="match status" value="1"/>
</dbReference>
<dbReference type="Gene3D" id="3.30.360.10">
    <property type="entry name" value="Dihydrodipicolinate Reductase, domain 2"/>
    <property type="match status" value="1"/>
</dbReference>
<dbReference type="Proteomes" id="UP000231292">
    <property type="component" value="Unassembled WGS sequence"/>
</dbReference>
<dbReference type="InterPro" id="IPR036291">
    <property type="entry name" value="NAD(P)-bd_dom_sf"/>
</dbReference>
<dbReference type="PANTHER" id="PTHR43377">
    <property type="entry name" value="BILIVERDIN REDUCTASE A"/>
    <property type="match status" value="1"/>
</dbReference>
<dbReference type="PANTHER" id="PTHR43377:SF1">
    <property type="entry name" value="BILIVERDIN REDUCTASE A"/>
    <property type="match status" value="1"/>
</dbReference>
<reference evidence="3 4" key="1">
    <citation type="submission" date="2017-09" db="EMBL/GenBank/DDBJ databases">
        <title>Depth-based differentiation of microbial function through sediment-hosted aquifers and enrichment of novel symbionts in the deep terrestrial subsurface.</title>
        <authorList>
            <person name="Probst A.J."/>
            <person name="Ladd B."/>
            <person name="Jarett J.K."/>
            <person name="Geller-Mcgrath D.E."/>
            <person name="Sieber C.M."/>
            <person name="Emerson J.B."/>
            <person name="Anantharaman K."/>
            <person name="Thomas B.C."/>
            <person name="Malmstrom R."/>
            <person name="Stieglmeier M."/>
            <person name="Klingl A."/>
            <person name="Woyke T."/>
            <person name="Ryan C.M."/>
            <person name="Banfield J.F."/>
        </authorList>
    </citation>
    <scope>NUCLEOTIDE SEQUENCE [LARGE SCALE GENOMIC DNA]</scope>
    <source>
        <strain evidence="3">CG23_combo_of_CG06-09_8_20_14_all_41_10</strain>
    </source>
</reference>
<dbReference type="Pfam" id="PF22725">
    <property type="entry name" value="GFO_IDH_MocA_C3"/>
    <property type="match status" value="1"/>
</dbReference>
<dbReference type="AlphaFoldDB" id="A0A2G9YM91"/>